<comment type="caution">
    <text evidence="1">The sequence shown here is derived from an EMBL/GenBank/DDBJ whole genome shotgun (WGS) entry which is preliminary data.</text>
</comment>
<evidence type="ECO:0000313" key="1">
    <source>
        <dbReference type="EMBL" id="KAJ4436471.1"/>
    </source>
</evidence>
<proteinExistence type="predicted"/>
<name>A0ABQ8SRX4_PERAM</name>
<gene>
    <name evidence="1" type="ORF">ANN_16502</name>
</gene>
<protein>
    <recommendedName>
        <fullName evidence="3">Tc1-like transposase DDE domain-containing protein</fullName>
    </recommendedName>
</protein>
<reference evidence="1 2" key="1">
    <citation type="journal article" date="2022" name="Allergy">
        <title>Genome assembly and annotation of Periplaneta americana reveal a comprehensive cockroach allergen profile.</title>
        <authorList>
            <person name="Wang L."/>
            <person name="Xiong Q."/>
            <person name="Saelim N."/>
            <person name="Wang L."/>
            <person name="Nong W."/>
            <person name="Wan A.T."/>
            <person name="Shi M."/>
            <person name="Liu X."/>
            <person name="Cao Q."/>
            <person name="Hui J.H.L."/>
            <person name="Sookrung N."/>
            <person name="Leung T.F."/>
            <person name="Tungtrongchitr A."/>
            <person name="Tsui S.K.W."/>
        </authorList>
    </citation>
    <scope>NUCLEOTIDE SEQUENCE [LARGE SCALE GENOMIC DNA]</scope>
    <source>
        <strain evidence="1">PWHHKU_190912</strain>
    </source>
</reference>
<dbReference type="EMBL" id="JAJSOF020000021">
    <property type="protein sequence ID" value="KAJ4436471.1"/>
    <property type="molecule type" value="Genomic_DNA"/>
</dbReference>
<organism evidence="1 2">
    <name type="scientific">Periplaneta americana</name>
    <name type="common">American cockroach</name>
    <name type="synonym">Blatta americana</name>
    <dbReference type="NCBI Taxonomy" id="6978"/>
    <lineage>
        <taxon>Eukaryota</taxon>
        <taxon>Metazoa</taxon>
        <taxon>Ecdysozoa</taxon>
        <taxon>Arthropoda</taxon>
        <taxon>Hexapoda</taxon>
        <taxon>Insecta</taxon>
        <taxon>Pterygota</taxon>
        <taxon>Neoptera</taxon>
        <taxon>Polyneoptera</taxon>
        <taxon>Dictyoptera</taxon>
        <taxon>Blattodea</taxon>
        <taxon>Blattoidea</taxon>
        <taxon>Blattidae</taxon>
        <taxon>Blattinae</taxon>
        <taxon>Periplaneta</taxon>
    </lineage>
</organism>
<keyword evidence="2" id="KW-1185">Reference proteome</keyword>
<dbReference type="Proteomes" id="UP001148838">
    <property type="component" value="Unassembled WGS sequence"/>
</dbReference>
<accession>A0ABQ8SRX4</accession>
<evidence type="ECO:0008006" key="3">
    <source>
        <dbReference type="Google" id="ProtNLM"/>
    </source>
</evidence>
<sequence length="73" mass="8641">MHKALFSDETAFHTCGHVNKRNCKIWAQEQPSVVQVWQRDSPKANVWMEIIRRKCRPFMFAEPTTSLMCYNNP</sequence>
<evidence type="ECO:0000313" key="2">
    <source>
        <dbReference type="Proteomes" id="UP001148838"/>
    </source>
</evidence>